<gene>
    <name evidence="2" type="ORF">E1161_08480</name>
</gene>
<dbReference type="Proteomes" id="UP000294744">
    <property type="component" value="Unassembled WGS sequence"/>
</dbReference>
<dbReference type="AlphaFoldDB" id="A0A4R4UPC9"/>
<keyword evidence="1" id="KW-1133">Transmembrane helix</keyword>
<evidence type="ECO:0000313" key="2">
    <source>
        <dbReference type="EMBL" id="TDC94037.1"/>
    </source>
</evidence>
<feature type="transmembrane region" description="Helical" evidence="1">
    <location>
        <begin position="149"/>
        <end position="170"/>
    </location>
</feature>
<feature type="transmembrane region" description="Helical" evidence="1">
    <location>
        <begin position="340"/>
        <end position="361"/>
    </location>
</feature>
<protein>
    <recommendedName>
        <fullName evidence="4">DUF2029 domain-containing protein</fullName>
    </recommendedName>
</protein>
<keyword evidence="3" id="KW-1185">Reference proteome</keyword>
<feature type="transmembrane region" description="Helical" evidence="1">
    <location>
        <begin position="190"/>
        <end position="219"/>
    </location>
</feature>
<name>A0A4R4UPC9_9PSEU</name>
<keyword evidence="1" id="KW-0472">Membrane</keyword>
<sequence>MNITPWPGPSRDQCRIITDMVQASGERRTAATTRVWPQWPQHAQLALVATMSALAGALMFLIARRGLGDDAYITVDYARNLAFFGHWGIIPTQTANTATSPLQVWLLALLTAGTGAPIMAVGLLLVITTTASGVWLYRIADLTGLPRRVLPLLGVALLVSNPLLASTVGMETYLGVALLIALVRHALPGNWVATGVVAGALVLTRPDFAIIDLAVVLTISAARRRALRSALVASAIALPWHVLSWLTLGSALPDTLMTRMGESWGATYATGLVWYFQHWTTAIGTTFLLLLCGLVSACWAWSARRKPRSAAPAQATLGFAVGGAAHAMAFVLLAPPPAHWYYGPVVAGFALASAVAVSTLVRQHDRSDVVLSIATLPVLCALSVDIGHGLPWATAPLNGNWATASQYQRMAESISATRPGSTIVSPAEVGTLAYYCQCQIVDDLSDPGRTAKYISRQLDRAGPLTRTLLTINYLHRSPAEAVPAQYHMEWENRPANGPDQWPARLPTDPDAHVRMRLVPFHHAP</sequence>
<dbReference type="EMBL" id="SMKV01000008">
    <property type="protein sequence ID" value="TDC94037.1"/>
    <property type="molecule type" value="Genomic_DNA"/>
</dbReference>
<feature type="transmembrane region" description="Helical" evidence="1">
    <location>
        <begin position="104"/>
        <end position="137"/>
    </location>
</feature>
<evidence type="ECO:0008006" key="4">
    <source>
        <dbReference type="Google" id="ProtNLM"/>
    </source>
</evidence>
<accession>A0A4R4UPC9</accession>
<proteinExistence type="predicted"/>
<feature type="transmembrane region" description="Helical" evidence="1">
    <location>
        <begin position="43"/>
        <end position="63"/>
    </location>
</feature>
<keyword evidence="1" id="KW-0812">Transmembrane</keyword>
<evidence type="ECO:0000313" key="3">
    <source>
        <dbReference type="Proteomes" id="UP000294744"/>
    </source>
</evidence>
<evidence type="ECO:0000256" key="1">
    <source>
        <dbReference type="SAM" id="Phobius"/>
    </source>
</evidence>
<dbReference type="RefSeq" id="WP_132621357.1">
    <property type="nucleotide sequence ID" value="NZ_SMKV01000008.1"/>
</dbReference>
<reference evidence="2 3" key="1">
    <citation type="submission" date="2019-03" db="EMBL/GenBank/DDBJ databases">
        <title>Draft genome sequences of novel Actinobacteria.</title>
        <authorList>
            <person name="Sahin N."/>
            <person name="Ay H."/>
            <person name="Saygin H."/>
        </authorList>
    </citation>
    <scope>NUCLEOTIDE SEQUENCE [LARGE SCALE GENOMIC DNA]</scope>
    <source>
        <strain evidence="2 3">16K404</strain>
    </source>
</reference>
<feature type="transmembrane region" description="Helical" evidence="1">
    <location>
        <begin position="313"/>
        <end position="334"/>
    </location>
</feature>
<dbReference type="OrthoDB" id="141050at2"/>
<organism evidence="2 3">
    <name type="scientific">Saccharopolyspora aridisoli</name>
    <dbReference type="NCBI Taxonomy" id="2530385"/>
    <lineage>
        <taxon>Bacteria</taxon>
        <taxon>Bacillati</taxon>
        <taxon>Actinomycetota</taxon>
        <taxon>Actinomycetes</taxon>
        <taxon>Pseudonocardiales</taxon>
        <taxon>Pseudonocardiaceae</taxon>
        <taxon>Saccharopolyspora</taxon>
    </lineage>
</organism>
<comment type="caution">
    <text evidence="2">The sequence shown here is derived from an EMBL/GenBank/DDBJ whole genome shotgun (WGS) entry which is preliminary data.</text>
</comment>
<feature type="transmembrane region" description="Helical" evidence="1">
    <location>
        <begin position="231"/>
        <end position="252"/>
    </location>
</feature>
<feature type="transmembrane region" description="Helical" evidence="1">
    <location>
        <begin position="272"/>
        <end position="301"/>
    </location>
</feature>